<sequence length="306" mass="35612">MNHFLINSIKFLVFSIVTYVVLIFLWGSVAPSFLKPNINYPLGSYGHMYTRLSEAKNYKNVDILFLGSSHSYRGFDPRIFAQHNYKTFNLGSSAQTPLQTKVLLERYIKNLNPKKVVYEVFPRSFTTDGVESSLDIIANAHNDKYSLKMAMEVNHVKTYNTLLYASIRQALNLDKAFVEPKIREEDQYISGGFVKKQIHYFKPRAFKKKKIKIKDNQLDAFSEIIETLNNKNIEVLLVFAPITTSKYSQYNNISTFDSIMNEYSTYYNFNKTTLLNDSLHFYDPHHLNLRGVKLFNERLIDSLDKN</sequence>
<evidence type="ECO:0000313" key="2">
    <source>
        <dbReference type="EMBL" id="TKS56778.1"/>
    </source>
</evidence>
<evidence type="ECO:0000313" key="3">
    <source>
        <dbReference type="Proteomes" id="UP000306552"/>
    </source>
</evidence>
<keyword evidence="3" id="KW-1185">Reference proteome</keyword>
<proteinExistence type="predicted"/>
<dbReference type="EMBL" id="SWMU01000002">
    <property type="protein sequence ID" value="TKS56778.1"/>
    <property type="molecule type" value="Genomic_DNA"/>
</dbReference>
<evidence type="ECO:0000256" key="1">
    <source>
        <dbReference type="SAM" id="Phobius"/>
    </source>
</evidence>
<name>A0A4U5TU15_9FLAO</name>
<keyword evidence="1" id="KW-0472">Membrane</keyword>
<keyword evidence="1" id="KW-1133">Transmembrane helix</keyword>
<accession>A0A4U5TU15</accession>
<dbReference type="AlphaFoldDB" id="A0A4U5TU15"/>
<protein>
    <recommendedName>
        <fullName evidence="4">DUF1574 domain-containing protein</fullName>
    </recommendedName>
</protein>
<dbReference type="OrthoDB" id="9761723at2"/>
<organism evidence="2 3">
    <name type="scientific">Mesohalobacter halotolerans</name>
    <dbReference type="NCBI Taxonomy" id="1883405"/>
    <lineage>
        <taxon>Bacteria</taxon>
        <taxon>Pseudomonadati</taxon>
        <taxon>Bacteroidota</taxon>
        <taxon>Flavobacteriia</taxon>
        <taxon>Flavobacteriales</taxon>
        <taxon>Flavobacteriaceae</taxon>
        <taxon>Mesohalobacter</taxon>
    </lineage>
</organism>
<feature type="transmembrane region" description="Helical" evidence="1">
    <location>
        <begin position="12"/>
        <end position="34"/>
    </location>
</feature>
<dbReference type="SUPFAM" id="SSF52266">
    <property type="entry name" value="SGNH hydrolase"/>
    <property type="match status" value="1"/>
</dbReference>
<gene>
    <name evidence="2" type="ORF">FCN74_07055</name>
</gene>
<evidence type="ECO:0008006" key="4">
    <source>
        <dbReference type="Google" id="ProtNLM"/>
    </source>
</evidence>
<reference evidence="2 3" key="1">
    <citation type="submission" date="2019-04" db="EMBL/GenBank/DDBJ databases">
        <title>Psychroflexus halotolerans sp. nov., isolated from a marine solar saltern.</title>
        <authorList>
            <person name="Feng X."/>
        </authorList>
    </citation>
    <scope>NUCLEOTIDE SEQUENCE [LARGE SCALE GENOMIC DNA]</scope>
    <source>
        <strain evidence="2 3">WDS2C27</strain>
    </source>
</reference>
<dbReference type="Proteomes" id="UP000306552">
    <property type="component" value="Unassembled WGS sequence"/>
</dbReference>
<comment type="caution">
    <text evidence="2">The sequence shown here is derived from an EMBL/GenBank/DDBJ whole genome shotgun (WGS) entry which is preliminary data.</text>
</comment>
<dbReference type="RefSeq" id="WP_138931880.1">
    <property type="nucleotide sequence ID" value="NZ_SWMU01000002.1"/>
</dbReference>
<keyword evidence="1" id="KW-0812">Transmembrane</keyword>